<dbReference type="InterPro" id="IPR037401">
    <property type="entry name" value="SnoaL-like"/>
</dbReference>
<evidence type="ECO:0000259" key="1">
    <source>
        <dbReference type="Pfam" id="PF12680"/>
    </source>
</evidence>
<dbReference type="Proteomes" id="UP000255355">
    <property type="component" value="Unassembled WGS sequence"/>
</dbReference>
<accession>A0A370HAZ8</accession>
<evidence type="ECO:0000313" key="3">
    <source>
        <dbReference type="Proteomes" id="UP000255355"/>
    </source>
</evidence>
<keyword evidence="3" id="KW-1185">Reference proteome</keyword>
<reference evidence="2 3" key="1">
    <citation type="submission" date="2018-07" db="EMBL/GenBank/DDBJ databases">
        <title>Genomic Encyclopedia of Type Strains, Phase IV (KMG-IV): sequencing the most valuable type-strain genomes for metagenomic binning, comparative biology and taxonomic classification.</title>
        <authorList>
            <person name="Goeker M."/>
        </authorList>
    </citation>
    <scope>NUCLEOTIDE SEQUENCE [LARGE SCALE GENOMIC DNA]</scope>
    <source>
        <strain evidence="2 3">DSM 44952</strain>
    </source>
</reference>
<dbReference type="Pfam" id="PF12680">
    <property type="entry name" value="SnoaL_2"/>
    <property type="match status" value="1"/>
</dbReference>
<proteinExistence type="predicted"/>
<dbReference type="InterPro" id="IPR032710">
    <property type="entry name" value="NTF2-like_dom_sf"/>
</dbReference>
<name>A0A370HAZ8_9NOCA</name>
<organism evidence="2 3">
    <name type="scientific">Nocardia mexicana</name>
    <dbReference type="NCBI Taxonomy" id="279262"/>
    <lineage>
        <taxon>Bacteria</taxon>
        <taxon>Bacillati</taxon>
        <taxon>Actinomycetota</taxon>
        <taxon>Actinomycetes</taxon>
        <taxon>Mycobacteriales</taxon>
        <taxon>Nocardiaceae</taxon>
        <taxon>Nocardia</taxon>
    </lineage>
</organism>
<dbReference type="PANTHER" id="PTHR41252:SF1">
    <property type="entry name" value="BLR2505 PROTEIN"/>
    <property type="match status" value="1"/>
</dbReference>
<dbReference type="AlphaFoldDB" id="A0A370HAZ8"/>
<dbReference type="OrthoDB" id="3574881at2"/>
<dbReference type="Gene3D" id="3.10.450.50">
    <property type="match status" value="1"/>
</dbReference>
<gene>
    <name evidence="2" type="ORF">DFR68_10227</name>
</gene>
<dbReference type="SUPFAM" id="SSF54427">
    <property type="entry name" value="NTF2-like"/>
    <property type="match status" value="1"/>
</dbReference>
<protein>
    <submittedName>
        <fullName evidence="2">SnoaL-like protein</fullName>
    </submittedName>
</protein>
<sequence>MSVEQVQEALERYNAAEVEYLATGNFEPVRRVFAPDAVVYQADALPYGGEHRGYAELERTLATVRETWSEIEALEVNSVEDGDTAAVWERVRFVSRKTGRELVTEVFARIKVQDGLIVEGRPFYKDTAAVLATITP</sequence>
<feature type="domain" description="SnoaL-like" evidence="1">
    <location>
        <begin position="19"/>
        <end position="119"/>
    </location>
</feature>
<dbReference type="STRING" id="1210089.GCA_001613165_06925"/>
<comment type="caution">
    <text evidence="2">The sequence shown here is derived from an EMBL/GenBank/DDBJ whole genome shotgun (WGS) entry which is preliminary data.</text>
</comment>
<dbReference type="PANTHER" id="PTHR41252">
    <property type="entry name" value="BLR2505 PROTEIN"/>
    <property type="match status" value="1"/>
</dbReference>
<evidence type="ECO:0000313" key="2">
    <source>
        <dbReference type="EMBL" id="RDI53907.1"/>
    </source>
</evidence>
<dbReference type="RefSeq" id="WP_068029762.1">
    <property type="nucleotide sequence ID" value="NZ_QQAZ01000002.1"/>
</dbReference>
<dbReference type="EMBL" id="QQAZ01000002">
    <property type="protein sequence ID" value="RDI53907.1"/>
    <property type="molecule type" value="Genomic_DNA"/>
</dbReference>